<gene>
    <name evidence="1" type="ORF">Back11_59600</name>
</gene>
<keyword evidence="2" id="KW-1185">Reference proteome</keyword>
<protein>
    <submittedName>
        <fullName evidence="1">Transposase</fullName>
    </submittedName>
</protein>
<dbReference type="GO" id="GO:0006313">
    <property type="term" value="P:DNA transposition"/>
    <property type="evidence" value="ECO:0007669"/>
    <property type="project" value="InterPro"/>
</dbReference>
<organism evidence="1 2">
    <name type="scientific">Paenibacillus baekrokdamisoli</name>
    <dbReference type="NCBI Taxonomy" id="1712516"/>
    <lineage>
        <taxon>Bacteria</taxon>
        <taxon>Bacillati</taxon>
        <taxon>Bacillota</taxon>
        <taxon>Bacilli</taxon>
        <taxon>Bacillales</taxon>
        <taxon>Paenibacillaceae</taxon>
        <taxon>Paenibacillus</taxon>
    </lineage>
</organism>
<dbReference type="Pfam" id="PF01527">
    <property type="entry name" value="HTH_Tnp_1"/>
    <property type="match status" value="1"/>
</dbReference>
<evidence type="ECO:0000313" key="2">
    <source>
        <dbReference type="Proteomes" id="UP000275368"/>
    </source>
</evidence>
<reference evidence="1 2" key="1">
    <citation type="submission" date="2018-11" db="EMBL/GenBank/DDBJ databases">
        <title>Complete genome sequence of Paenibacillus baekrokdamisoli strain KCTC 33723.</title>
        <authorList>
            <person name="Kang S.W."/>
            <person name="Lee K.C."/>
            <person name="Kim K.K."/>
            <person name="Kim J.S."/>
            <person name="Kim D.S."/>
            <person name="Ko S.H."/>
            <person name="Yang S.H."/>
            <person name="Lee J.S."/>
        </authorList>
    </citation>
    <scope>NUCLEOTIDE SEQUENCE [LARGE SCALE GENOMIC DNA]</scope>
    <source>
        <strain evidence="1 2">KCTC 33723</strain>
    </source>
</reference>
<dbReference type="KEGG" id="pbk:Back11_59600"/>
<dbReference type="EMBL" id="AP019308">
    <property type="protein sequence ID" value="BBH24615.1"/>
    <property type="molecule type" value="Genomic_DNA"/>
</dbReference>
<sequence>MNLEGIFVWLKKDKHSISIRIKLAAIKEYIEGSVSYKRVAEKLGIRHCTQLKVWVKKWLSGEAFDVRGEITNPLSGRPRTNFSTVEEERDYLKAQVDYLKKRYPNLIKEKPLESEITMK</sequence>
<accession>A0A3G9J8E2</accession>
<dbReference type="InterPro" id="IPR009057">
    <property type="entry name" value="Homeodomain-like_sf"/>
</dbReference>
<dbReference type="AlphaFoldDB" id="A0A3G9J8E2"/>
<evidence type="ECO:0000313" key="1">
    <source>
        <dbReference type="EMBL" id="BBH24615.1"/>
    </source>
</evidence>
<dbReference type="SUPFAM" id="SSF46689">
    <property type="entry name" value="Homeodomain-like"/>
    <property type="match status" value="1"/>
</dbReference>
<proteinExistence type="predicted"/>
<dbReference type="InterPro" id="IPR002514">
    <property type="entry name" value="Transposase_8"/>
</dbReference>
<name>A0A3G9J8E2_9BACL</name>
<dbReference type="GO" id="GO:0003677">
    <property type="term" value="F:DNA binding"/>
    <property type="evidence" value="ECO:0007669"/>
    <property type="project" value="InterPro"/>
</dbReference>
<dbReference type="Proteomes" id="UP000275368">
    <property type="component" value="Chromosome"/>
</dbReference>
<dbReference type="GO" id="GO:0004803">
    <property type="term" value="F:transposase activity"/>
    <property type="evidence" value="ECO:0007669"/>
    <property type="project" value="InterPro"/>
</dbReference>